<comment type="pathway">
    <text evidence="4">Amino-acid biosynthesis; L-methionine biosynthesis via de novo pathway; L-methionine from L-homocysteine (MetH route): step 1/1.</text>
</comment>
<dbReference type="PIRSF" id="PIRSF037472">
    <property type="entry name" value="DHPS_mtfrase"/>
    <property type="match status" value="1"/>
</dbReference>
<dbReference type="Pfam" id="PF02574">
    <property type="entry name" value="S-methyl_trans"/>
    <property type="match status" value="1"/>
</dbReference>
<dbReference type="GO" id="GO:0046872">
    <property type="term" value="F:metal ion binding"/>
    <property type="evidence" value="ECO:0007669"/>
    <property type="project" value="UniProtKB-KW"/>
</dbReference>
<dbReference type="GO" id="GO:0050667">
    <property type="term" value="P:homocysteine metabolic process"/>
    <property type="evidence" value="ECO:0007669"/>
    <property type="project" value="TreeGrafter"/>
</dbReference>
<evidence type="ECO:0000256" key="5">
    <source>
        <dbReference type="ARBA" id="ARBA00010398"/>
    </source>
</evidence>
<comment type="catalytic activity">
    <reaction evidence="1">
        <text>(6S)-5-methyl-5,6,7,8-tetrahydrofolate + L-homocysteine = (6S)-5,6,7,8-tetrahydrofolate + L-methionine</text>
        <dbReference type="Rhea" id="RHEA:11172"/>
        <dbReference type="ChEBI" id="CHEBI:18608"/>
        <dbReference type="ChEBI" id="CHEBI:57453"/>
        <dbReference type="ChEBI" id="CHEBI:57844"/>
        <dbReference type="ChEBI" id="CHEBI:58199"/>
        <dbReference type="EC" id="2.1.1.13"/>
    </reaction>
</comment>
<dbReference type="PROSITE" id="PS50972">
    <property type="entry name" value="PTERIN_BINDING"/>
    <property type="match status" value="1"/>
</dbReference>
<dbReference type="InterPro" id="IPR003726">
    <property type="entry name" value="HCY_dom"/>
</dbReference>
<keyword evidence="12" id="KW-0949">S-adenosyl-L-methionine</keyword>
<dbReference type="InterPro" id="IPR011005">
    <property type="entry name" value="Dihydropteroate_synth-like_sf"/>
</dbReference>
<dbReference type="SUPFAM" id="SSF47644">
    <property type="entry name" value="Methionine synthase domain"/>
    <property type="match status" value="1"/>
</dbReference>
<dbReference type="GO" id="GO:0005829">
    <property type="term" value="C:cytosol"/>
    <property type="evidence" value="ECO:0007669"/>
    <property type="project" value="TreeGrafter"/>
</dbReference>
<dbReference type="CDD" id="cd02070">
    <property type="entry name" value="corrinoid_protein_B12-BD"/>
    <property type="match status" value="1"/>
</dbReference>
<dbReference type="PROSITE" id="PS50970">
    <property type="entry name" value="HCY"/>
    <property type="match status" value="1"/>
</dbReference>
<proteinExistence type="inferred from homology"/>
<dbReference type="EC" id="2.1.1.13" evidence="6"/>
<dbReference type="Gene3D" id="3.40.50.280">
    <property type="entry name" value="Cobalamin-binding domain"/>
    <property type="match status" value="1"/>
</dbReference>
<feature type="domain" description="B12-binding N-terminal" evidence="24">
    <location>
        <begin position="627"/>
        <end position="721"/>
    </location>
</feature>
<dbReference type="Pfam" id="PF00809">
    <property type="entry name" value="Pterin_bind"/>
    <property type="match status" value="1"/>
</dbReference>
<dbReference type="InterPro" id="IPR006158">
    <property type="entry name" value="Cobalamin-bd"/>
</dbReference>
<dbReference type="Proteomes" id="UP000198817">
    <property type="component" value="Unassembled WGS sequence"/>
</dbReference>
<evidence type="ECO:0000256" key="2">
    <source>
        <dbReference type="ARBA" id="ARBA00001947"/>
    </source>
</evidence>
<keyword evidence="15" id="KW-0486">Methionine biosynthesis</keyword>
<dbReference type="SUPFAM" id="SSF52242">
    <property type="entry name" value="Cobalamin (vitamin B12)-binding domain"/>
    <property type="match status" value="1"/>
</dbReference>
<feature type="compositionally biased region" description="Gly residues" evidence="20">
    <location>
        <begin position="601"/>
        <end position="612"/>
    </location>
</feature>
<evidence type="ECO:0000256" key="20">
    <source>
        <dbReference type="SAM" id="MobiDB-lite"/>
    </source>
</evidence>
<dbReference type="InterPro" id="IPR050554">
    <property type="entry name" value="Met_Synthase/Corrinoid"/>
</dbReference>
<dbReference type="PROSITE" id="PS51332">
    <property type="entry name" value="B12_BINDING"/>
    <property type="match status" value="1"/>
</dbReference>
<dbReference type="SUPFAM" id="SSF51717">
    <property type="entry name" value="Dihydropteroate synthetase-like"/>
    <property type="match status" value="1"/>
</dbReference>
<dbReference type="Gene3D" id="3.20.20.330">
    <property type="entry name" value="Homocysteine-binding-like domain"/>
    <property type="match status" value="1"/>
</dbReference>
<evidence type="ECO:0000256" key="9">
    <source>
        <dbReference type="ARBA" id="ARBA00022605"/>
    </source>
</evidence>
<dbReference type="SUPFAM" id="SSF82282">
    <property type="entry name" value="Homocysteine S-methyltransferase"/>
    <property type="match status" value="1"/>
</dbReference>
<feature type="domain" description="Hcy-binding" evidence="21">
    <location>
        <begin position="1"/>
        <end position="276"/>
    </location>
</feature>
<evidence type="ECO:0000256" key="4">
    <source>
        <dbReference type="ARBA" id="ARBA00005178"/>
    </source>
</evidence>
<dbReference type="EMBL" id="FPBT01000005">
    <property type="protein sequence ID" value="SFU44635.1"/>
    <property type="molecule type" value="Genomic_DNA"/>
</dbReference>
<gene>
    <name evidence="25" type="ORF">SAMN05216508_10551</name>
</gene>
<evidence type="ECO:0000256" key="17">
    <source>
        <dbReference type="ARBA" id="ARBA00025552"/>
    </source>
</evidence>
<name>A0A1I7G851_9FIRM</name>
<evidence type="ECO:0000256" key="14">
    <source>
        <dbReference type="ARBA" id="ARBA00022833"/>
    </source>
</evidence>
<dbReference type="RefSeq" id="WP_090470547.1">
    <property type="nucleotide sequence ID" value="NZ_FOWF01000006.1"/>
</dbReference>
<evidence type="ECO:0000256" key="16">
    <source>
        <dbReference type="ARBA" id="ARBA00023285"/>
    </source>
</evidence>
<dbReference type="InterPro" id="IPR036589">
    <property type="entry name" value="HCY_dom_sf"/>
</dbReference>
<evidence type="ECO:0000256" key="19">
    <source>
        <dbReference type="PROSITE-ProRule" id="PRU00333"/>
    </source>
</evidence>
<dbReference type="InterPro" id="IPR017215">
    <property type="entry name" value="MetH_bac"/>
</dbReference>
<feature type="binding site" evidence="19">
    <location>
        <position position="198"/>
    </location>
    <ligand>
        <name>Zn(2+)</name>
        <dbReference type="ChEBI" id="CHEBI:29105"/>
    </ligand>
</feature>
<comment type="similarity">
    <text evidence="5">Belongs to the vitamin-B12 dependent methionine synthase family.</text>
</comment>
<keyword evidence="13 19" id="KW-0479">Metal-binding</keyword>
<evidence type="ECO:0000256" key="12">
    <source>
        <dbReference type="ARBA" id="ARBA00022691"/>
    </source>
</evidence>
<feature type="domain" description="B12-binding" evidence="23">
    <location>
        <begin position="722"/>
        <end position="842"/>
    </location>
</feature>
<dbReference type="Gene3D" id="1.10.1240.10">
    <property type="entry name" value="Methionine synthase domain"/>
    <property type="match status" value="1"/>
</dbReference>
<keyword evidence="9" id="KW-0028">Amino-acid biosynthesis</keyword>
<dbReference type="InterPro" id="IPR036724">
    <property type="entry name" value="Cobalamin-bd_sf"/>
</dbReference>
<keyword evidence="8 19" id="KW-0489">Methyltransferase</keyword>
<evidence type="ECO:0000256" key="3">
    <source>
        <dbReference type="ARBA" id="ARBA00001956"/>
    </source>
</evidence>
<feature type="binding site" evidence="19">
    <location>
        <position position="261"/>
    </location>
    <ligand>
        <name>Zn(2+)</name>
        <dbReference type="ChEBI" id="CHEBI:29105"/>
    </ligand>
</feature>
<dbReference type="InterPro" id="IPR036594">
    <property type="entry name" value="Meth_synthase_dom"/>
</dbReference>
<dbReference type="GO" id="GO:0046653">
    <property type="term" value="P:tetrahydrofolate metabolic process"/>
    <property type="evidence" value="ECO:0007669"/>
    <property type="project" value="TreeGrafter"/>
</dbReference>
<dbReference type="GO" id="GO:0031419">
    <property type="term" value="F:cobalamin binding"/>
    <property type="evidence" value="ECO:0007669"/>
    <property type="project" value="UniProtKB-KW"/>
</dbReference>
<keyword evidence="11 19" id="KW-0808">Transferase</keyword>
<dbReference type="UniPathway" id="UPA00051">
    <property type="reaction ID" value="UER00081"/>
</dbReference>
<dbReference type="GO" id="GO:0008705">
    <property type="term" value="F:methionine synthase activity"/>
    <property type="evidence" value="ECO:0007669"/>
    <property type="project" value="UniProtKB-EC"/>
</dbReference>
<accession>A0A1I7G851</accession>
<evidence type="ECO:0000256" key="7">
    <source>
        <dbReference type="ARBA" id="ARBA00013998"/>
    </source>
</evidence>
<dbReference type="AlphaFoldDB" id="A0A1I7G851"/>
<dbReference type="InterPro" id="IPR003759">
    <property type="entry name" value="Cbl-bd_cap"/>
</dbReference>
<dbReference type="STRING" id="155865.SAMN05216515_10652"/>
<feature type="domain" description="Pterin-binding" evidence="22">
    <location>
        <begin position="315"/>
        <end position="559"/>
    </location>
</feature>
<evidence type="ECO:0000256" key="8">
    <source>
        <dbReference type="ARBA" id="ARBA00022603"/>
    </source>
</evidence>
<evidence type="ECO:0000259" key="24">
    <source>
        <dbReference type="PROSITE" id="PS51337"/>
    </source>
</evidence>
<evidence type="ECO:0000259" key="23">
    <source>
        <dbReference type="PROSITE" id="PS51332"/>
    </source>
</evidence>
<dbReference type="SMART" id="SM01018">
    <property type="entry name" value="B12-binding_2"/>
    <property type="match status" value="1"/>
</dbReference>
<protein>
    <recommendedName>
        <fullName evidence="7">Methionine synthase</fullName>
        <ecNumber evidence="6">2.1.1.13</ecNumber>
    </recommendedName>
    <alternativeName>
        <fullName evidence="18">5-methyltetrahydrofolate--homocysteine methyltransferase</fullName>
    </alternativeName>
</protein>
<dbReference type="InterPro" id="IPR000489">
    <property type="entry name" value="Pterin-binding_dom"/>
</dbReference>
<evidence type="ECO:0000313" key="25">
    <source>
        <dbReference type="EMBL" id="SFU44635.1"/>
    </source>
</evidence>
<sequence>MQKKYILLDSAMGTQLQAGGLPPGAIPEIWGMQHPEIVEEIHRRNIRAGSEVIYTNTFGANRLKLEGSGISVEEVVRANVEAAKRSVRGTSVKIALDIGPSGALLKPLGTMAFEEAVDVFREIVTAGEAAGADLVIFETFTDLYEMKAAVLAARENTELPVWTTMSFEENGRTFLGTDAAAMAMTLEGLGVSALGINCSLGPAEILPIAREMRRWTGLPMIIKPNAGLPDPRTGAYAIGAEKFAGEMVPFLKMGVRYLGGCCGTTPDFVRALANRSRAVSEMAGAPESAAASEYASPECRGICSASKVTVLDGRVNVIGERINPTGKKRFQQALRSRDMNYVTELAIQQQEAGADILDINVGVPGLPEAELMAEVVQAVQSVTDLPLQIDSTNPEAVEAGLRVLNGRGIVNSVNGEKEKQDQILPIVKKYGAAVVGLAMDEKGLPKTAEDRVRVARHILDACGAYGIPRADVFIDCLTLTVSAQQDQAMETLRAVERIHRELGLHCVLGVSNISFGLPARAHVTASFLTQAMYCGLDLPIINPNQKAIMDAVASFRALSGADENCSAYIERFAEEERAAKAEGRSGGGSTGHDGTSTESGGSTGQHGGGSTGHDGTSTGLNGGPGRSAGGETGAAPAARMMEAVLKGRKREAERLTRDFLSAGTPGMEIIDRMIIPALDVVGDRYETGEIFLPQLINAANAACAGLDLIKAGLQEQEAAENRGTILIATVQGDIHDIGKNIVKVVLENYGYRIIDLGRDVKPETIVETARREHVGLVGLSALMTTTVGAMRRTIEAIHEADLPCRIMVGGAVMTADFAKEIGADYYVADAKASCDVAKKVLG</sequence>
<organism evidence="25 26">
    <name type="scientific">Eubacterium pyruvativorans</name>
    <dbReference type="NCBI Taxonomy" id="155865"/>
    <lineage>
        <taxon>Bacteria</taxon>
        <taxon>Bacillati</taxon>
        <taxon>Bacillota</taxon>
        <taxon>Clostridia</taxon>
        <taxon>Eubacteriales</taxon>
        <taxon>Eubacteriaceae</taxon>
        <taxon>Eubacterium</taxon>
    </lineage>
</organism>
<keyword evidence="10" id="KW-0846">Cobalamin</keyword>
<feature type="region of interest" description="Disordered" evidence="20">
    <location>
        <begin position="578"/>
        <end position="636"/>
    </location>
</feature>
<evidence type="ECO:0000256" key="11">
    <source>
        <dbReference type="ARBA" id="ARBA00022679"/>
    </source>
</evidence>
<evidence type="ECO:0000256" key="6">
    <source>
        <dbReference type="ARBA" id="ARBA00012032"/>
    </source>
</evidence>
<dbReference type="PROSITE" id="PS51337">
    <property type="entry name" value="B12_BINDING_NTER"/>
    <property type="match status" value="1"/>
</dbReference>
<dbReference type="OrthoDB" id="9803687at2"/>
<evidence type="ECO:0000259" key="22">
    <source>
        <dbReference type="PROSITE" id="PS50972"/>
    </source>
</evidence>
<dbReference type="Pfam" id="PF02310">
    <property type="entry name" value="B12-binding"/>
    <property type="match status" value="1"/>
</dbReference>
<dbReference type="GO" id="GO:0032259">
    <property type="term" value="P:methylation"/>
    <property type="evidence" value="ECO:0007669"/>
    <property type="project" value="UniProtKB-KW"/>
</dbReference>
<dbReference type="PANTHER" id="PTHR45833">
    <property type="entry name" value="METHIONINE SYNTHASE"/>
    <property type="match status" value="1"/>
</dbReference>
<keyword evidence="14 19" id="KW-0862">Zinc</keyword>
<feature type="binding site" evidence="19">
    <location>
        <position position="262"/>
    </location>
    <ligand>
        <name>Zn(2+)</name>
        <dbReference type="ChEBI" id="CHEBI:29105"/>
    </ligand>
</feature>
<comment type="function">
    <text evidence="17">Catalyzes the transfer of a methyl group from methyl-cobalamin to homocysteine, yielding enzyme-bound cob(I)alamin and methionine. Subsequently, remethylates the cofactor using methyltetrahydrofolate.</text>
</comment>
<evidence type="ECO:0000256" key="18">
    <source>
        <dbReference type="ARBA" id="ARBA00031040"/>
    </source>
</evidence>
<dbReference type="NCBIfam" id="NF005719">
    <property type="entry name" value="PRK07535.1"/>
    <property type="match status" value="1"/>
</dbReference>
<evidence type="ECO:0000259" key="21">
    <source>
        <dbReference type="PROSITE" id="PS50970"/>
    </source>
</evidence>
<evidence type="ECO:0000256" key="15">
    <source>
        <dbReference type="ARBA" id="ARBA00023167"/>
    </source>
</evidence>
<reference evidence="25 26" key="1">
    <citation type="submission" date="2016-10" db="EMBL/GenBank/DDBJ databases">
        <authorList>
            <person name="de Groot N.N."/>
        </authorList>
    </citation>
    <scope>NUCLEOTIDE SEQUENCE [LARGE SCALE GENOMIC DNA]</scope>
    <source>
        <strain evidence="25 26">KHGC13</strain>
    </source>
</reference>
<comment type="cofactor">
    <cofactor evidence="3">
        <name>methylcob(III)alamin</name>
        <dbReference type="ChEBI" id="CHEBI:28115"/>
    </cofactor>
</comment>
<evidence type="ECO:0000313" key="26">
    <source>
        <dbReference type="Proteomes" id="UP000198817"/>
    </source>
</evidence>
<evidence type="ECO:0000256" key="13">
    <source>
        <dbReference type="ARBA" id="ARBA00022723"/>
    </source>
</evidence>
<comment type="cofactor">
    <cofactor evidence="2 19">
        <name>Zn(2+)</name>
        <dbReference type="ChEBI" id="CHEBI:29105"/>
    </cofactor>
</comment>
<dbReference type="Pfam" id="PF02607">
    <property type="entry name" value="B12-binding_2"/>
    <property type="match status" value="1"/>
</dbReference>
<keyword evidence="26" id="KW-1185">Reference proteome</keyword>
<dbReference type="PANTHER" id="PTHR45833:SF1">
    <property type="entry name" value="METHIONINE SYNTHASE"/>
    <property type="match status" value="1"/>
</dbReference>
<keyword evidence="16" id="KW-0170">Cobalt</keyword>
<dbReference type="Gene3D" id="3.20.20.20">
    <property type="entry name" value="Dihydropteroate synthase-like"/>
    <property type="match status" value="1"/>
</dbReference>
<evidence type="ECO:0000256" key="10">
    <source>
        <dbReference type="ARBA" id="ARBA00022628"/>
    </source>
</evidence>
<feature type="compositionally biased region" description="Gly residues" evidence="20">
    <location>
        <begin position="620"/>
        <end position="632"/>
    </location>
</feature>
<evidence type="ECO:0000256" key="1">
    <source>
        <dbReference type="ARBA" id="ARBA00001700"/>
    </source>
</evidence>